<comment type="similarity">
    <text evidence="1">Belongs to the sigma-70 factor family. ECF subfamily.</text>
</comment>
<dbReference type="InterPro" id="IPR013249">
    <property type="entry name" value="RNA_pol_sigma70_r4_t2"/>
</dbReference>
<evidence type="ECO:0000256" key="2">
    <source>
        <dbReference type="ARBA" id="ARBA00023015"/>
    </source>
</evidence>
<name>A0A4Y8SG30_9SPHI</name>
<dbReference type="PANTHER" id="PTHR43133:SF45">
    <property type="entry name" value="RNA POLYMERASE ECF-TYPE SIGMA FACTOR"/>
    <property type="match status" value="1"/>
</dbReference>
<evidence type="ECO:0000256" key="3">
    <source>
        <dbReference type="ARBA" id="ARBA00023082"/>
    </source>
</evidence>
<dbReference type="SUPFAM" id="SSF88946">
    <property type="entry name" value="Sigma2 domain of RNA polymerase sigma factors"/>
    <property type="match status" value="1"/>
</dbReference>
<dbReference type="InterPro" id="IPR013325">
    <property type="entry name" value="RNA_pol_sigma_r2"/>
</dbReference>
<dbReference type="GO" id="GO:0016987">
    <property type="term" value="F:sigma factor activity"/>
    <property type="evidence" value="ECO:0007669"/>
    <property type="project" value="UniProtKB-KW"/>
</dbReference>
<accession>A0A4Y8SG30</accession>
<keyword evidence="3" id="KW-0731">Sigma factor</keyword>
<dbReference type="PANTHER" id="PTHR43133">
    <property type="entry name" value="RNA POLYMERASE ECF-TYPE SIGMA FACTO"/>
    <property type="match status" value="1"/>
</dbReference>
<feature type="domain" description="RNA polymerase sigma factor 70 region 4 type 2" evidence="6">
    <location>
        <begin position="122"/>
        <end position="173"/>
    </location>
</feature>
<dbReference type="Pfam" id="PF04542">
    <property type="entry name" value="Sigma70_r2"/>
    <property type="match status" value="1"/>
</dbReference>
<proteinExistence type="inferred from homology"/>
<evidence type="ECO:0000313" key="7">
    <source>
        <dbReference type="EMBL" id="TFF38013.1"/>
    </source>
</evidence>
<dbReference type="InterPro" id="IPR007627">
    <property type="entry name" value="RNA_pol_sigma70_r2"/>
</dbReference>
<dbReference type="InterPro" id="IPR014284">
    <property type="entry name" value="RNA_pol_sigma-70_dom"/>
</dbReference>
<comment type="caution">
    <text evidence="7">The sequence shown here is derived from an EMBL/GenBank/DDBJ whole genome shotgun (WGS) entry which is preliminary data.</text>
</comment>
<dbReference type="Gene3D" id="1.10.1740.10">
    <property type="match status" value="1"/>
</dbReference>
<dbReference type="GO" id="GO:0003677">
    <property type="term" value="F:DNA binding"/>
    <property type="evidence" value="ECO:0007669"/>
    <property type="project" value="InterPro"/>
</dbReference>
<evidence type="ECO:0000259" key="5">
    <source>
        <dbReference type="Pfam" id="PF04542"/>
    </source>
</evidence>
<keyword evidence="4" id="KW-0804">Transcription</keyword>
<dbReference type="InterPro" id="IPR036388">
    <property type="entry name" value="WH-like_DNA-bd_sf"/>
</dbReference>
<dbReference type="InterPro" id="IPR039425">
    <property type="entry name" value="RNA_pol_sigma-70-like"/>
</dbReference>
<organism evidence="7 8">
    <name type="scientific">Mucilaginibacter psychrotolerans</name>
    <dbReference type="NCBI Taxonomy" id="1524096"/>
    <lineage>
        <taxon>Bacteria</taxon>
        <taxon>Pseudomonadati</taxon>
        <taxon>Bacteroidota</taxon>
        <taxon>Sphingobacteriia</taxon>
        <taxon>Sphingobacteriales</taxon>
        <taxon>Sphingobacteriaceae</taxon>
        <taxon>Mucilaginibacter</taxon>
    </lineage>
</organism>
<dbReference type="Gene3D" id="1.10.10.10">
    <property type="entry name" value="Winged helix-like DNA-binding domain superfamily/Winged helix DNA-binding domain"/>
    <property type="match status" value="1"/>
</dbReference>
<reference evidence="7 8" key="1">
    <citation type="journal article" date="2017" name="Int. J. Syst. Evol. Microbiol.">
        <title>Mucilaginibacterpsychrotolerans sp. nov., isolated from peatlands.</title>
        <authorList>
            <person name="Deng Y."/>
            <person name="Shen L."/>
            <person name="Xu B."/>
            <person name="Liu Y."/>
            <person name="Gu Z."/>
            <person name="Liu H."/>
            <person name="Zhou Y."/>
        </authorList>
    </citation>
    <scope>NUCLEOTIDE SEQUENCE [LARGE SCALE GENOMIC DNA]</scope>
    <source>
        <strain evidence="7 8">NH7-4</strain>
    </source>
</reference>
<evidence type="ECO:0000256" key="1">
    <source>
        <dbReference type="ARBA" id="ARBA00010641"/>
    </source>
</evidence>
<dbReference type="Pfam" id="PF08281">
    <property type="entry name" value="Sigma70_r4_2"/>
    <property type="match status" value="1"/>
</dbReference>
<feature type="domain" description="RNA polymerase sigma-70 region 2" evidence="5">
    <location>
        <begin position="31"/>
        <end position="97"/>
    </location>
</feature>
<dbReference type="AlphaFoldDB" id="A0A4Y8SG30"/>
<dbReference type="NCBIfam" id="TIGR02937">
    <property type="entry name" value="sigma70-ECF"/>
    <property type="match status" value="1"/>
</dbReference>
<dbReference type="Proteomes" id="UP000297540">
    <property type="component" value="Unassembled WGS sequence"/>
</dbReference>
<dbReference type="GO" id="GO:0006352">
    <property type="term" value="P:DNA-templated transcription initiation"/>
    <property type="evidence" value="ECO:0007669"/>
    <property type="project" value="InterPro"/>
</dbReference>
<protein>
    <submittedName>
        <fullName evidence="7">Sigma-70 family RNA polymerase sigma factor</fullName>
    </submittedName>
</protein>
<evidence type="ECO:0000259" key="6">
    <source>
        <dbReference type="Pfam" id="PF08281"/>
    </source>
</evidence>
<dbReference type="InterPro" id="IPR013324">
    <property type="entry name" value="RNA_pol_sigma_r3/r4-like"/>
</dbReference>
<dbReference type="SUPFAM" id="SSF88659">
    <property type="entry name" value="Sigma3 and sigma4 domains of RNA polymerase sigma factors"/>
    <property type="match status" value="1"/>
</dbReference>
<sequence length="181" mass="20832">MRISSVAACKRLYPYPFKTLTVSEKEFLQQIKQNQGIIYKLVGIYAADAEEKKDLYQEILLNTWKGWPSYRGEAKFSTWLYRICLNTIFAQKRKAMRVEYKESLDEFARIADGNAAPNDDAMQLRQAIRSLKEIDRAIVSLHLDGYDNAEIAGIMGISSNLVAVKLYRSKEQLSKLLKKQL</sequence>
<keyword evidence="8" id="KW-1185">Reference proteome</keyword>
<evidence type="ECO:0000256" key="4">
    <source>
        <dbReference type="ARBA" id="ARBA00023163"/>
    </source>
</evidence>
<keyword evidence="2" id="KW-0805">Transcription regulation</keyword>
<dbReference type="EMBL" id="SOZE01000008">
    <property type="protein sequence ID" value="TFF38013.1"/>
    <property type="molecule type" value="Genomic_DNA"/>
</dbReference>
<evidence type="ECO:0000313" key="8">
    <source>
        <dbReference type="Proteomes" id="UP000297540"/>
    </source>
</evidence>
<gene>
    <name evidence="7" type="ORF">E2R66_10540</name>
</gene>